<name>A0A7K1SYI8_9SPHI</name>
<accession>A0A7K1SYI8</accession>
<dbReference type="Proteomes" id="UP000462014">
    <property type="component" value="Unassembled WGS sequence"/>
</dbReference>
<dbReference type="RefSeq" id="WP_157567544.1">
    <property type="nucleotide sequence ID" value="NZ_WPIK01000010.1"/>
</dbReference>
<evidence type="ECO:0000313" key="2">
    <source>
        <dbReference type="Proteomes" id="UP000462014"/>
    </source>
</evidence>
<organism evidence="1 2">
    <name type="scientific">Mucilaginibacter arboris</name>
    <dbReference type="NCBI Taxonomy" id="2682090"/>
    <lineage>
        <taxon>Bacteria</taxon>
        <taxon>Pseudomonadati</taxon>
        <taxon>Bacteroidota</taxon>
        <taxon>Sphingobacteriia</taxon>
        <taxon>Sphingobacteriales</taxon>
        <taxon>Sphingobacteriaceae</taxon>
        <taxon>Mucilaginibacter</taxon>
    </lineage>
</organism>
<reference evidence="1 2" key="1">
    <citation type="submission" date="2019-12" db="EMBL/GenBank/DDBJ databases">
        <title>Mucilaginibacter sp. HMF7410 genome sequencing and assembly.</title>
        <authorList>
            <person name="Kang H."/>
            <person name="Cha I."/>
            <person name="Kim H."/>
            <person name="Joh K."/>
        </authorList>
    </citation>
    <scope>NUCLEOTIDE SEQUENCE [LARGE SCALE GENOMIC DNA]</scope>
    <source>
        <strain evidence="1 2">HMF7410</strain>
    </source>
</reference>
<evidence type="ECO:0000313" key="1">
    <source>
        <dbReference type="EMBL" id="MVN22379.1"/>
    </source>
</evidence>
<sequence length="207" mass="21993">MKKNVTLIKDYSKLTDSNLDLKGGKIIASLTNNTDFPATVPTLHDFTTVKNSYSQNLVAASSGDRAAIAMKNQEKDSLLGAMRMLAINLEGLSLGNQAKLAGTGFDLAATGSSVPAMAAPTGYTLADGLNTGELKSTVKGVAQAIMYSHEYSLAQPDENTTWTTWVTTTVSYTFTGLPSGTRVYARVGAIGRKDQLAYSDVLSRIVQ</sequence>
<dbReference type="AlphaFoldDB" id="A0A7K1SYI8"/>
<keyword evidence="2" id="KW-1185">Reference proteome</keyword>
<proteinExistence type="predicted"/>
<protein>
    <submittedName>
        <fullName evidence="1">Uncharacterized protein</fullName>
    </submittedName>
</protein>
<gene>
    <name evidence="1" type="ORF">GO621_12620</name>
</gene>
<comment type="caution">
    <text evidence="1">The sequence shown here is derived from an EMBL/GenBank/DDBJ whole genome shotgun (WGS) entry which is preliminary data.</text>
</comment>
<dbReference type="EMBL" id="WPIK01000010">
    <property type="protein sequence ID" value="MVN22379.1"/>
    <property type="molecule type" value="Genomic_DNA"/>
</dbReference>